<dbReference type="InterPro" id="IPR027417">
    <property type="entry name" value="P-loop_NTPase"/>
</dbReference>
<evidence type="ECO:0000256" key="13">
    <source>
        <dbReference type="NCBIfam" id="TIGR03499"/>
    </source>
</evidence>
<feature type="compositionally biased region" description="Basic and acidic residues" evidence="14">
    <location>
        <begin position="68"/>
        <end position="77"/>
    </location>
</feature>
<protein>
    <recommendedName>
        <fullName evidence="3 13">Flagellar biosynthesis protein FlhF</fullName>
    </recommendedName>
</protein>
<dbReference type="GO" id="GO:0006614">
    <property type="term" value="P:SRP-dependent cotranslational protein targeting to membrane"/>
    <property type="evidence" value="ECO:0007669"/>
    <property type="project" value="UniProtKB-UniRule"/>
</dbReference>
<keyword evidence="9" id="KW-0342">GTP-binding</keyword>
<dbReference type="FunFam" id="3.40.50.300:FF:000695">
    <property type="entry name" value="Flagellar biosynthesis regulator FlhF"/>
    <property type="match status" value="1"/>
</dbReference>
<evidence type="ECO:0000256" key="2">
    <source>
        <dbReference type="ARBA" id="ARBA00008531"/>
    </source>
</evidence>
<dbReference type="RefSeq" id="WP_145372324.1">
    <property type="nucleotide sequence ID" value="NZ_CP036275.1"/>
</dbReference>
<feature type="compositionally biased region" description="Polar residues" evidence="14">
    <location>
        <begin position="85"/>
        <end position="95"/>
    </location>
</feature>
<organism evidence="17 18">
    <name type="scientific">Maioricimonas rarisocia</name>
    <dbReference type="NCBI Taxonomy" id="2528026"/>
    <lineage>
        <taxon>Bacteria</taxon>
        <taxon>Pseudomonadati</taxon>
        <taxon>Planctomycetota</taxon>
        <taxon>Planctomycetia</taxon>
        <taxon>Planctomycetales</taxon>
        <taxon>Planctomycetaceae</taxon>
        <taxon>Maioricimonas</taxon>
    </lineage>
</organism>
<dbReference type="InterPro" id="IPR020006">
    <property type="entry name" value="FlhF"/>
</dbReference>
<keyword evidence="6" id="KW-0547">Nucleotide-binding</keyword>
<keyword evidence="17" id="KW-0282">Flagellum</keyword>
<evidence type="ECO:0000313" key="18">
    <source>
        <dbReference type="Proteomes" id="UP000320496"/>
    </source>
</evidence>
<sequence>MDRQTHHNLATPTELRTFRAASMQEALAIVRQELGPDAVVVQTRQVKVRRRLPWRRREFATEITARIEPAESPRTTRWESLASEPPTSHQSSQVDASPDVHIDRPADIAPAGSRFTSMDSLLNQYSNASRSTPHADIPDELFHLYAELIDAEVEDSDARELVCELNQRRPEVPDDQLRSVLEQLVANRIECCGPIRTTPGQRRVVALVGPTGVGKTTTIAKLAATLRLQQGVRTGLVTVDTYRVAAVEQLRTYADIMDLPMKVVTSPREMREAVEELSHLDLVLIDTAGRSPRDELRIQELRSFLTEADVDEVHLVVSLSSSIRSLQMIADRFRPVGTTAMLLTKLDEAPAFGGILSAAMRVPLPVSYFTTGQDVPDDIEPARADRAASLLLRPDYDLSLTDPAAR</sequence>
<name>A0A517ZF37_9PLAN</name>
<feature type="domain" description="SRP54-type proteins GTP-binding" evidence="16">
    <location>
        <begin position="202"/>
        <end position="393"/>
    </location>
</feature>
<dbReference type="SMART" id="SM00382">
    <property type="entry name" value="AAA"/>
    <property type="match status" value="1"/>
</dbReference>
<dbReference type="Gene3D" id="3.40.50.300">
    <property type="entry name" value="P-loop containing nucleotide triphosphate hydrolases"/>
    <property type="match status" value="1"/>
</dbReference>
<dbReference type="CDD" id="cd17873">
    <property type="entry name" value="FlhF"/>
    <property type="match status" value="1"/>
</dbReference>
<feature type="domain" description="AAA+ ATPase" evidence="15">
    <location>
        <begin position="201"/>
        <end position="366"/>
    </location>
</feature>
<proteinExistence type="inferred from homology"/>
<evidence type="ECO:0000256" key="4">
    <source>
        <dbReference type="ARBA" id="ARBA00022448"/>
    </source>
</evidence>
<dbReference type="Gene3D" id="1.20.120.1380">
    <property type="entry name" value="Flagellar FlhF biosynthesis protein, N domain"/>
    <property type="match status" value="1"/>
</dbReference>
<dbReference type="GO" id="GO:0015031">
    <property type="term" value="P:protein transport"/>
    <property type="evidence" value="ECO:0007669"/>
    <property type="project" value="UniProtKB-KW"/>
</dbReference>
<comment type="similarity">
    <text evidence="2">Belongs to the GTP-binding SRP family.</text>
</comment>
<comment type="subcellular location">
    <subcellularLocation>
        <location evidence="1">Cell membrane</location>
        <topology evidence="1">Peripheral membrane protein</topology>
        <orientation evidence="1">Cytoplasmic side</orientation>
    </subcellularLocation>
</comment>
<evidence type="ECO:0000256" key="7">
    <source>
        <dbReference type="ARBA" id="ARBA00022795"/>
    </source>
</evidence>
<keyword evidence="11" id="KW-1006">Bacterial flagellum protein export</keyword>
<dbReference type="InterPro" id="IPR000897">
    <property type="entry name" value="SRP54_GTPase_dom"/>
</dbReference>
<evidence type="ECO:0000256" key="5">
    <source>
        <dbReference type="ARBA" id="ARBA00022475"/>
    </source>
</evidence>
<dbReference type="OrthoDB" id="9778554at2"/>
<dbReference type="EMBL" id="CP036275">
    <property type="protein sequence ID" value="QDU41107.1"/>
    <property type="molecule type" value="Genomic_DNA"/>
</dbReference>
<feature type="region of interest" description="Disordered" evidence="14">
    <location>
        <begin position="66"/>
        <end position="113"/>
    </location>
</feature>
<keyword evidence="18" id="KW-1185">Reference proteome</keyword>
<dbReference type="SUPFAM" id="SSF52540">
    <property type="entry name" value="P-loop containing nucleoside triphosphate hydrolases"/>
    <property type="match status" value="1"/>
</dbReference>
<dbReference type="GO" id="GO:0005886">
    <property type="term" value="C:plasma membrane"/>
    <property type="evidence" value="ECO:0007669"/>
    <property type="project" value="UniProtKB-SubCell"/>
</dbReference>
<evidence type="ECO:0000256" key="3">
    <source>
        <dbReference type="ARBA" id="ARBA00014919"/>
    </source>
</evidence>
<accession>A0A517ZF37</accession>
<evidence type="ECO:0000256" key="8">
    <source>
        <dbReference type="ARBA" id="ARBA00022927"/>
    </source>
</evidence>
<dbReference type="NCBIfam" id="TIGR03499">
    <property type="entry name" value="FlhF"/>
    <property type="match status" value="1"/>
</dbReference>
<dbReference type="KEGG" id="mri:Mal4_54720"/>
<keyword evidence="10" id="KW-0472">Membrane</keyword>
<dbReference type="SMART" id="SM00962">
    <property type="entry name" value="SRP54"/>
    <property type="match status" value="1"/>
</dbReference>
<evidence type="ECO:0000256" key="10">
    <source>
        <dbReference type="ARBA" id="ARBA00023136"/>
    </source>
</evidence>
<dbReference type="GO" id="GO:0005525">
    <property type="term" value="F:GTP binding"/>
    <property type="evidence" value="ECO:0007669"/>
    <property type="project" value="UniProtKB-UniRule"/>
</dbReference>
<evidence type="ECO:0000256" key="1">
    <source>
        <dbReference type="ARBA" id="ARBA00004413"/>
    </source>
</evidence>
<evidence type="ECO:0000256" key="6">
    <source>
        <dbReference type="ARBA" id="ARBA00022741"/>
    </source>
</evidence>
<dbReference type="Proteomes" id="UP000320496">
    <property type="component" value="Chromosome"/>
</dbReference>
<evidence type="ECO:0000256" key="12">
    <source>
        <dbReference type="ARBA" id="ARBA00025337"/>
    </source>
</evidence>
<dbReference type="AlphaFoldDB" id="A0A517ZF37"/>
<keyword evidence="4" id="KW-0813">Transport</keyword>
<gene>
    <name evidence="17" type="primary">flhF</name>
    <name evidence="17" type="ORF">Mal4_54720</name>
</gene>
<dbReference type="PANTHER" id="PTHR43134">
    <property type="entry name" value="SIGNAL RECOGNITION PARTICLE RECEPTOR SUBUNIT ALPHA"/>
    <property type="match status" value="1"/>
</dbReference>
<evidence type="ECO:0000259" key="15">
    <source>
        <dbReference type="SMART" id="SM00382"/>
    </source>
</evidence>
<dbReference type="InterPro" id="IPR047040">
    <property type="entry name" value="FlhF__GTPase_dom"/>
</dbReference>
<comment type="function">
    <text evidence="12">Necessary for flagellar biosynthesis. May be involved in translocation of the flagellum.</text>
</comment>
<keyword evidence="5" id="KW-1003">Cell membrane</keyword>
<dbReference type="GO" id="GO:0044781">
    <property type="term" value="P:bacterial-type flagellum organization"/>
    <property type="evidence" value="ECO:0007669"/>
    <property type="project" value="UniProtKB-UniRule"/>
</dbReference>
<evidence type="ECO:0000259" key="16">
    <source>
        <dbReference type="SMART" id="SM00962"/>
    </source>
</evidence>
<dbReference type="Pfam" id="PF00448">
    <property type="entry name" value="SRP54"/>
    <property type="match status" value="1"/>
</dbReference>
<dbReference type="GO" id="GO:0005047">
    <property type="term" value="F:signal recognition particle binding"/>
    <property type="evidence" value="ECO:0007669"/>
    <property type="project" value="TreeGrafter"/>
</dbReference>
<evidence type="ECO:0000256" key="11">
    <source>
        <dbReference type="ARBA" id="ARBA00023225"/>
    </source>
</evidence>
<dbReference type="GO" id="GO:0003924">
    <property type="term" value="F:GTPase activity"/>
    <property type="evidence" value="ECO:0007669"/>
    <property type="project" value="UniProtKB-UniRule"/>
</dbReference>
<evidence type="ECO:0000313" key="17">
    <source>
        <dbReference type="EMBL" id="QDU41107.1"/>
    </source>
</evidence>
<reference evidence="17 18" key="1">
    <citation type="submission" date="2019-02" db="EMBL/GenBank/DDBJ databases">
        <title>Deep-cultivation of Planctomycetes and their phenomic and genomic characterization uncovers novel biology.</title>
        <authorList>
            <person name="Wiegand S."/>
            <person name="Jogler M."/>
            <person name="Boedeker C."/>
            <person name="Pinto D."/>
            <person name="Vollmers J."/>
            <person name="Rivas-Marin E."/>
            <person name="Kohn T."/>
            <person name="Peeters S.H."/>
            <person name="Heuer A."/>
            <person name="Rast P."/>
            <person name="Oberbeckmann S."/>
            <person name="Bunk B."/>
            <person name="Jeske O."/>
            <person name="Meyerdierks A."/>
            <person name="Storesund J.E."/>
            <person name="Kallscheuer N."/>
            <person name="Luecker S."/>
            <person name="Lage O.M."/>
            <person name="Pohl T."/>
            <person name="Merkel B.J."/>
            <person name="Hornburger P."/>
            <person name="Mueller R.-W."/>
            <person name="Bruemmer F."/>
            <person name="Labrenz M."/>
            <person name="Spormann A.M."/>
            <person name="Op den Camp H."/>
            <person name="Overmann J."/>
            <person name="Amann R."/>
            <person name="Jetten M.S.M."/>
            <person name="Mascher T."/>
            <person name="Medema M.H."/>
            <person name="Devos D.P."/>
            <person name="Kaster A.-K."/>
            <person name="Ovreas L."/>
            <person name="Rohde M."/>
            <person name="Galperin M.Y."/>
            <person name="Jogler C."/>
        </authorList>
    </citation>
    <scope>NUCLEOTIDE SEQUENCE [LARGE SCALE GENOMIC DNA]</scope>
    <source>
        <strain evidence="17 18">Mal4</strain>
    </source>
</reference>
<keyword evidence="8" id="KW-0653">Protein transport</keyword>
<keyword evidence="17" id="KW-0966">Cell projection</keyword>
<evidence type="ECO:0000256" key="14">
    <source>
        <dbReference type="SAM" id="MobiDB-lite"/>
    </source>
</evidence>
<dbReference type="InterPro" id="IPR003593">
    <property type="entry name" value="AAA+_ATPase"/>
</dbReference>
<dbReference type="PANTHER" id="PTHR43134:SF3">
    <property type="entry name" value="FLAGELLAR BIOSYNTHESIS PROTEIN FLHF"/>
    <property type="match status" value="1"/>
</dbReference>
<evidence type="ECO:0000256" key="9">
    <source>
        <dbReference type="ARBA" id="ARBA00023134"/>
    </source>
</evidence>
<keyword evidence="7" id="KW-1005">Bacterial flagellum biogenesis</keyword>
<keyword evidence="17" id="KW-0969">Cilium</keyword>